<dbReference type="Proteomes" id="UP000243535">
    <property type="component" value="Unassembled WGS sequence"/>
</dbReference>
<evidence type="ECO:0000256" key="6">
    <source>
        <dbReference type="SAM" id="SignalP"/>
    </source>
</evidence>
<reference evidence="8" key="1">
    <citation type="submission" date="2015-08" db="EMBL/GenBank/DDBJ databases">
        <authorList>
            <person name="Varghese N."/>
        </authorList>
    </citation>
    <scope>NUCLEOTIDE SEQUENCE [LARGE SCALE GENOMIC DNA]</scope>
    <source>
        <strain evidence="8">DSM 17901</strain>
    </source>
</reference>
<evidence type="ECO:0000313" key="8">
    <source>
        <dbReference type="Proteomes" id="UP000243535"/>
    </source>
</evidence>
<comment type="function">
    <text evidence="5">Required for the activity of the bacterial periplasmic transport system of putrescine.</text>
</comment>
<dbReference type="EMBL" id="CYHA01000003">
    <property type="protein sequence ID" value="CUA84113.1"/>
    <property type="molecule type" value="Genomic_DNA"/>
</dbReference>
<gene>
    <name evidence="7" type="ORF">Ga0061063_2013</name>
</gene>
<evidence type="ECO:0000256" key="5">
    <source>
        <dbReference type="PIRNR" id="PIRNR019574"/>
    </source>
</evidence>
<dbReference type="RefSeq" id="WP_055434033.1">
    <property type="nucleotide sequence ID" value="NZ_CYHA01000003.1"/>
</dbReference>
<dbReference type="PIRSF" id="PIRSF019574">
    <property type="entry name" value="Periplasmic_polyamine_BP"/>
    <property type="match status" value="1"/>
</dbReference>
<keyword evidence="2 5" id="KW-0813">Transport</keyword>
<dbReference type="GO" id="GO:0015846">
    <property type="term" value="P:polyamine transport"/>
    <property type="evidence" value="ECO:0007669"/>
    <property type="project" value="InterPro"/>
</dbReference>
<keyword evidence="4 5" id="KW-0574">Periplasm</keyword>
<feature type="chain" id="PRO_5005503498" description="Putrescine-binding periplasmic protein" evidence="6">
    <location>
        <begin position="19"/>
        <end position="354"/>
    </location>
</feature>
<dbReference type="GO" id="GO:0019808">
    <property type="term" value="F:polyamine binding"/>
    <property type="evidence" value="ECO:0007669"/>
    <property type="project" value="InterPro"/>
</dbReference>
<dbReference type="CDD" id="cd13590">
    <property type="entry name" value="PBP2_PotD_PotF_like"/>
    <property type="match status" value="1"/>
</dbReference>
<evidence type="ECO:0000256" key="4">
    <source>
        <dbReference type="ARBA" id="ARBA00022764"/>
    </source>
</evidence>
<dbReference type="PRINTS" id="PR00909">
    <property type="entry name" value="SPERMDNBNDNG"/>
</dbReference>
<protein>
    <recommendedName>
        <fullName evidence="5">Putrescine-binding periplasmic protein</fullName>
    </recommendedName>
</protein>
<keyword evidence="8" id="KW-1185">Reference proteome</keyword>
<dbReference type="OrthoDB" id="9769319at2"/>
<dbReference type="STRING" id="375574.GCA_001418035_01805"/>
<dbReference type="GO" id="GO:0042597">
    <property type="term" value="C:periplasmic space"/>
    <property type="evidence" value="ECO:0007669"/>
    <property type="project" value="UniProtKB-SubCell"/>
</dbReference>
<dbReference type="SUPFAM" id="SSF53850">
    <property type="entry name" value="Periplasmic binding protein-like II"/>
    <property type="match status" value="1"/>
</dbReference>
<evidence type="ECO:0000256" key="2">
    <source>
        <dbReference type="ARBA" id="ARBA00022448"/>
    </source>
</evidence>
<accession>A0A0K6GZH3</accession>
<dbReference type="Pfam" id="PF13416">
    <property type="entry name" value="SBP_bac_8"/>
    <property type="match status" value="1"/>
</dbReference>
<dbReference type="Gene3D" id="3.40.190.10">
    <property type="entry name" value="Periplasmic binding protein-like II"/>
    <property type="match status" value="2"/>
</dbReference>
<comment type="subcellular location">
    <subcellularLocation>
        <location evidence="1 5">Periplasm</location>
    </subcellularLocation>
</comment>
<dbReference type="AlphaFoldDB" id="A0A0K6GZH3"/>
<dbReference type="PANTHER" id="PTHR30222:SF17">
    <property type="entry name" value="SPERMIDINE_PUTRESCINE-BINDING PERIPLASMIC PROTEIN"/>
    <property type="match status" value="1"/>
</dbReference>
<evidence type="ECO:0000256" key="3">
    <source>
        <dbReference type="ARBA" id="ARBA00022729"/>
    </source>
</evidence>
<evidence type="ECO:0000256" key="1">
    <source>
        <dbReference type="ARBA" id="ARBA00004418"/>
    </source>
</evidence>
<sequence>MKKVLLSLALVASAQAFAADELHLYNWNNYLSDATAKRFEAYCKCKLVQDYYGDNEEMLAKLAAGAKGYDIVVPTGFAVEALVKQGKAQPLDKKQLTALGNIDPGYMNGFFDKGNVYSVPYSFTTTLLGYNETQLKKAGVLDKANSWALIFDPAVLGKIKGKVTVLDSQRELMSAALMYLGKPANTTNPADWNAARDVILKAKPYWAAFNNQSYIKELTVGNIYVAFGYSNDMFQAQQDAKKAKRPFTLNFSLQKEGNTLSLDNFVVLKDAPRKDLAYKFINFMLDGKNAADLTNEMGSGNPNKAAKPFVKPEIAKVAAIFPGASDVGRLQQLRDLTAKDRRELNKVWSQVKLK</sequence>
<dbReference type="PANTHER" id="PTHR30222">
    <property type="entry name" value="SPERMIDINE/PUTRESCINE-BINDING PERIPLASMIC PROTEIN"/>
    <property type="match status" value="1"/>
</dbReference>
<dbReference type="InterPro" id="IPR006059">
    <property type="entry name" value="SBP"/>
</dbReference>
<comment type="similarity">
    <text evidence="5">Belongs to the bacterial solute-binding protein PotD/PotF family.</text>
</comment>
<dbReference type="InterPro" id="IPR001188">
    <property type="entry name" value="Sperm_putr-bd"/>
</dbReference>
<name>A0A0K6GZH3_9NEIS</name>
<organism evidence="7 8">
    <name type="scientific">Gulbenkiania indica</name>
    <dbReference type="NCBI Taxonomy" id="375574"/>
    <lineage>
        <taxon>Bacteria</taxon>
        <taxon>Pseudomonadati</taxon>
        <taxon>Pseudomonadota</taxon>
        <taxon>Betaproteobacteria</taxon>
        <taxon>Neisseriales</taxon>
        <taxon>Chromobacteriaceae</taxon>
        <taxon>Gulbenkiania</taxon>
    </lineage>
</organism>
<evidence type="ECO:0000313" key="7">
    <source>
        <dbReference type="EMBL" id="CUA84113.1"/>
    </source>
</evidence>
<proteinExistence type="inferred from homology"/>
<keyword evidence="3 6" id="KW-0732">Signal</keyword>
<feature type="signal peptide" evidence="6">
    <location>
        <begin position="1"/>
        <end position="18"/>
    </location>
</feature>